<dbReference type="SUPFAM" id="SSF82714">
    <property type="entry name" value="Multidrug efflux transporter AcrB TolC docking domain, DN and DC subdomains"/>
    <property type="match status" value="2"/>
</dbReference>
<dbReference type="KEGG" id="btrm:SAMEA390648700786"/>
<evidence type="ECO:0000256" key="8">
    <source>
        <dbReference type="SAM" id="Phobius"/>
    </source>
</evidence>
<feature type="transmembrane region" description="Helical" evidence="8">
    <location>
        <begin position="532"/>
        <end position="552"/>
    </location>
</feature>
<feature type="transmembrane region" description="Helical" evidence="8">
    <location>
        <begin position="992"/>
        <end position="1018"/>
    </location>
</feature>
<dbReference type="SUPFAM" id="SSF82693">
    <property type="entry name" value="Multidrug efflux transporter AcrB pore domain, PN1, PN2, PC1 and PC2 subdomains"/>
    <property type="match status" value="3"/>
</dbReference>
<dbReference type="Pfam" id="PF00873">
    <property type="entry name" value="ACR_tran"/>
    <property type="match status" value="1"/>
</dbReference>
<feature type="transmembrane region" description="Helical" evidence="8">
    <location>
        <begin position="338"/>
        <end position="357"/>
    </location>
</feature>
<dbReference type="Gene3D" id="3.30.70.1440">
    <property type="entry name" value="Multidrug efflux transporter AcrB pore domain"/>
    <property type="match status" value="1"/>
</dbReference>
<reference evidence="9 10" key="1">
    <citation type="submission" date="2016-04" db="EMBL/GenBank/DDBJ databases">
        <authorList>
            <consortium name="Pathogen Informatics"/>
        </authorList>
    </citation>
    <scope>NUCLEOTIDE SEQUENCE [LARGE SCALE GENOMIC DNA]</scope>
    <source>
        <strain evidence="9 10">H044680328</strain>
    </source>
</reference>
<dbReference type="InterPro" id="IPR027463">
    <property type="entry name" value="AcrB_DN_DC_subdom"/>
</dbReference>
<dbReference type="PATRIC" id="fig|123899.6.peg.759"/>
<dbReference type="RefSeq" id="WP_063491592.1">
    <property type="nucleotide sequence ID" value="NZ_CP016340.1"/>
</dbReference>
<keyword evidence="2" id="KW-0813">Transport</keyword>
<evidence type="ECO:0000256" key="5">
    <source>
        <dbReference type="ARBA" id="ARBA00022692"/>
    </source>
</evidence>
<accession>A0A157QEL8</accession>
<keyword evidence="10" id="KW-1185">Reference proteome</keyword>
<dbReference type="GeneID" id="56587808"/>
<dbReference type="FunFam" id="3.30.70.1430:FF:000001">
    <property type="entry name" value="Efflux pump membrane transporter"/>
    <property type="match status" value="1"/>
</dbReference>
<evidence type="ECO:0000256" key="6">
    <source>
        <dbReference type="ARBA" id="ARBA00022989"/>
    </source>
</evidence>
<feature type="transmembrane region" description="Helical" evidence="8">
    <location>
        <begin position="467"/>
        <end position="486"/>
    </location>
</feature>
<dbReference type="Gene3D" id="3.30.70.1430">
    <property type="entry name" value="Multidrug efflux transporter AcrB pore domain"/>
    <property type="match status" value="2"/>
</dbReference>
<evidence type="ECO:0000256" key="2">
    <source>
        <dbReference type="ARBA" id="ARBA00022448"/>
    </source>
</evidence>
<dbReference type="STRING" id="123899.SAMEA3906487_00786"/>
<dbReference type="PANTHER" id="PTHR32063">
    <property type="match status" value="1"/>
</dbReference>
<dbReference type="Gene3D" id="3.30.2090.10">
    <property type="entry name" value="Multidrug efflux transporter AcrB TolC docking domain, DN and DC subdomains"/>
    <property type="match status" value="2"/>
</dbReference>
<dbReference type="Proteomes" id="UP000076825">
    <property type="component" value="Chromosome 1"/>
</dbReference>
<evidence type="ECO:0000313" key="10">
    <source>
        <dbReference type="Proteomes" id="UP000076825"/>
    </source>
</evidence>
<feature type="transmembrane region" description="Helical" evidence="8">
    <location>
        <begin position="863"/>
        <end position="881"/>
    </location>
</feature>
<feature type="transmembrane region" description="Helical" evidence="8">
    <location>
        <begin position="364"/>
        <end position="385"/>
    </location>
</feature>
<keyword evidence="3" id="KW-1003">Cell membrane</keyword>
<dbReference type="PRINTS" id="PR00702">
    <property type="entry name" value="ACRIFLAVINRP"/>
</dbReference>
<dbReference type="GO" id="GO:0005886">
    <property type="term" value="C:plasma membrane"/>
    <property type="evidence" value="ECO:0007669"/>
    <property type="project" value="UniProtKB-SubCell"/>
</dbReference>
<comment type="subcellular location">
    <subcellularLocation>
        <location evidence="1">Cell inner membrane</location>
        <topology evidence="1">Multi-pass membrane protein</topology>
    </subcellularLocation>
</comment>
<evidence type="ECO:0000256" key="3">
    <source>
        <dbReference type="ARBA" id="ARBA00022475"/>
    </source>
</evidence>
<dbReference type="Gene3D" id="1.20.1640.10">
    <property type="entry name" value="Multidrug efflux transporter AcrB transmembrane domain"/>
    <property type="match status" value="2"/>
</dbReference>
<feature type="transmembrane region" description="Helical" evidence="8">
    <location>
        <begin position="432"/>
        <end position="455"/>
    </location>
</feature>
<dbReference type="NCBIfam" id="NF007798">
    <property type="entry name" value="PRK10503.1"/>
    <property type="match status" value="1"/>
</dbReference>
<keyword evidence="6 8" id="KW-1133">Transmembrane helix</keyword>
<proteinExistence type="predicted"/>
<evidence type="ECO:0000256" key="4">
    <source>
        <dbReference type="ARBA" id="ARBA00022519"/>
    </source>
</evidence>
<evidence type="ECO:0000256" key="7">
    <source>
        <dbReference type="ARBA" id="ARBA00023136"/>
    </source>
</evidence>
<evidence type="ECO:0000313" key="9">
    <source>
        <dbReference type="EMBL" id="SAI67542.1"/>
    </source>
</evidence>
<dbReference type="InterPro" id="IPR001036">
    <property type="entry name" value="Acrflvin-R"/>
</dbReference>
<dbReference type="eggNOG" id="COG0841">
    <property type="taxonomic scope" value="Bacteria"/>
</dbReference>
<keyword evidence="4" id="KW-0997">Cell inner membrane</keyword>
<dbReference type="PANTHER" id="PTHR32063:SF21">
    <property type="entry name" value="MULTIDRUG RESISTANCE PROTEIN MDTB"/>
    <property type="match status" value="1"/>
</dbReference>
<feature type="transmembrane region" description="Helical" evidence="8">
    <location>
        <begin position="12"/>
        <end position="36"/>
    </location>
</feature>
<organism evidence="9 10">
    <name type="scientific">Bordetella trematum</name>
    <dbReference type="NCBI Taxonomy" id="123899"/>
    <lineage>
        <taxon>Bacteria</taxon>
        <taxon>Pseudomonadati</taxon>
        <taxon>Pseudomonadota</taxon>
        <taxon>Betaproteobacteria</taxon>
        <taxon>Burkholderiales</taxon>
        <taxon>Alcaligenaceae</taxon>
        <taxon>Bordetella</taxon>
    </lineage>
</organism>
<feature type="transmembrane region" description="Helical" evidence="8">
    <location>
        <begin position="914"/>
        <end position="939"/>
    </location>
</feature>
<gene>
    <name evidence="9" type="primary">mdtC_2</name>
    <name evidence="9" type="ORF">SAMEA3906487_00786</name>
</gene>
<dbReference type="GO" id="GO:0042910">
    <property type="term" value="F:xenobiotic transmembrane transporter activity"/>
    <property type="evidence" value="ECO:0007669"/>
    <property type="project" value="TreeGrafter"/>
</dbReference>
<feature type="transmembrane region" description="Helical" evidence="8">
    <location>
        <begin position="959"/>
        <end position="980"/>
    </location>
</feature>
<keyword evidence="5 8" id="KW-0812">Transmembrane</keyword>
<dbReference type="SUPFAM" id="SSF82866">
    <property type="entry name" value="Multidrug efflux transporter AcrB transmembrane domain"/>
    <property type="match status" value="2"/>
</dbReference>
<dbReference type="Gene3D" id="3.30.70.1320">
    <property type="entry name" value="Multidrug efflux transporter AcrB pore domain like"/>
    <property type="match status" value="1"/>
</dbReference>
<name>A0A157QEL8_9BORD</name>
<dbReference type="NCBIfam" id="NF033617">
    <property type="entry name" value="RND_permease_2"/>
    <property type="match status" value="1"/>
</dbReference>
<dbReference type="OrthoDB" id="9042683at2"/>
<sequence>MNLSRLFILRPIATVLSMVAILIAGLIAGLIAYRLLPVSALPEVDYPTIQVVTLYPGASPDVMTSLVTSPLERQFGQMPGLKQMSSISSGGASVITLQFGLDLPLDVGEQQVQAAINAASNLLPNDLPVPPVYNKVNPADAAVLTLAITSPTVPLPKVRDLVDTRMAQKLSQVPGVGLVSVAGGQRPAVRVQVNPQALAAAGMSLSELRSAVVGANVNQPKGNLDGPLRSTTIDANDQLKTPTDYNSLILAYKNGAPLRLSDVAQAVEAAEDVRQAAWVGGEPAILLNVQRQPGANVIDVVDRIRAMLPQLRSALPATLDLQIVADRTQTIRDSVRDVQHEMLMAIGLVVLVTFVFLRSATATFIPSVVVPLSLIGTFGVMYLAGFSINNLTLMALTIATGFVVDDAIVMIENIARHIEQGESPMRASLKGAAEIGFTLVSLTLSLIAVLIPLLFMQDVVGRLFREFAVTLAVAILISLAISLTLTPMMCARLLKREDERVEGRFHRWSGAQIDRLIAGYDRLLKVVLRHQPLTLVVAVATLALTVLLYILVPKGFFPQQDTGLLQGITEAPQSISFVAMSQRQREVAAKVAEDPDVAAVSSFIGVDGSNATLNTGRMQIALKPQAERSSAMPDVMRRLQQSVAQMHNGMTLYVQPVQDLTIEDRVARTQYQMTLSNPDLAELSAWAPKLVQRLRQIPLLADVSHDLQDQGLRTWVEIDRDAASRLGITAATIDEVLYDAFGQRLISTIFTQSNQYRVVLEVLPQFRRDASALGQIHVPTANGGQVPLSSVARITEGHTVLAIARLDQFPMVTVSFNLAPGASLSEAVQAIAAAEHEIGMPAAIDTRFQGAALAFEGSMSSTLWLILAAIVTMYIVLGVLYESFIHPVTILSTLPSAGVGALLALLLTGTDLDMIGIIGIILLIGIVKKNAIMMIDFALEAERKQGMSPQAAIHQAALLRFRPILMTTLAALFGALPLMLSSGTGAELRQPLGLVMVGGLLLSQVLTLFTTPVIYLMFDRLAHRRKDPLSARASA</sequence>
<dbReference type="FunFam" id="1.20.1640.10:FF:000001">
    <property type="entry name" value="Efflux pump membrane transporter"/>
    <property type="match status" value="1"/>
</dbReference>
<dbReference type="AlphaFoldDB" id="A0A157QEL8"/>
<evidence type="ECO:0000256" key="1">
    <source>
        <dbReference type="ARBA" id="ARBA00004429"/>
    </source>
</evidence>
<keyword evidence="7 8" id="KW-0472">Membrane</keyword>
<protein>
    <submittedName>
        <fullName evidence="9">Multidrug efflux system transmembrane protein</fullName>
    </submittedName>
</protein>
<dbReference type="EMBL" id="LT546645">
    <property type="protein sequence ID" value="SAI67542.1"/>
    <property type="molecule type" value="Genomic_DNA"/>
</dbReference>